<comment type="caution">
    <text evidence="1">The sequence shown here is derived from an EMBL/GenBank/DDBJ whole genome shotgun (WGS) entry which is preliminary data.</text>
</comment>
<reference evidence="1 2" key="1">
    <citation type="journal article" date="2015" name="Parasit. Vectors">
        <title>Draft genome of the scabies mite.</title>
        <authorList>
            <person name="Rider S.D.Jr."/>
            <person name="Morgan M.S."/>
            <person name="Arlian L.G."/>
        </authorList>
    </citation>
    <scope>NUCLEOTIDE SEQUENCE [LARGE SCALE GENOMIC DNA]</scope>
    <source>
        <strain evidence="1">Arlian Lab</strain>
    </source>
</reference>
<dbReference type="AlphaFoldDB" id="A0A132AHY4"/>
<proteinExistence type="predicted"/>
<name>A0A132AHY4_SARSC</name>
<dbReference type="Proteomes" id="UP000616769">
    <property type="component" value="Unassembled WGS sequence"/>
</dbReference>
<dbReference type="VEuPathDB" id="VectorBase:SSCA002303"/>
<dbReference type="EMBL" id="JXLN01015527">
    <property type="protein sequence ID" value="KPM10604.1"/>
    <property type="molecule type" value="Genomic_DNA"/>
</dbReference>
<sequence>MPMNKNKESDPCPPDYGSNMGGYSAGMGAATYGGASSYGGAGMNCGNGAGYGTPMDMGYSSNQGIGSGSIYPLILLFHIFLKSYFHPKGSGGY</sequence>
<evidence type="ECO:0000313" key="1">
    <source>
        <dbReference type="EMBL" id="KPM10604.1"/>
    </source>
</evidence>
<accession>A0A132AHY4</accession>
<protein>
    <submittedName>
        <fullName evidence="1">Uncharacterized protein</fullName>
    </submittedName>
</protein>
<gene>
    <name evidence="1" type="ORF">QR98_0091630</name>
</gene>
<organism evidence="1 2">
    <name type="scientific">Sarcoptes scabiei</name>
    <name type="common">Itch mite</name>
    <name type="synonym">Acarus scabiei</name>
    <dbReference type="NCBI Taxonomy" id="52283"/>
    <lineage>
        <taxon>Eukaryota</taxon>
        <taxon>Metazoa</taxon>
        <taxon>Ecdysozoa</taxon>
        <taxon>Arthropoda</taxon>
        <taxon>Chelicerata</taxon>
        <taxon>Arachnida</taxon>
        <taxon>Acari</taxon>
        <taxon>Acariformes</taxon>
        <taxon>Sarcoptiformes</taxon>
        <taxon>Astigmata</taxon>
        <taxon>Psoroptidia</taxon>
        <taxon>Sarcoptoidea</taxon>
        <taxon>Sarcoptidae</taxon>
        <taxon>Sarcoptinae</taxon>
        <taxon>Sarcoptes</taxon>
    </lineage>
</organism>
<evidence type="ECO:0000313" key="2">
    <source>
        <dbReference type="Proteomes" id="UP000616769"/>
    </source>
</evidence>